<evidence type="ECO:0000256" key="2">
    <source>
        <dbReference type="ARBA" id="ARBA00005993"/>
    </source>
</evidence>
<reference evidence="15" key="1">
    <citation type="submission" date="2022-01" db="EMBL/GenBank/DDBJ databases">
        <title>Genome Sequence Resource for Two Populations of Ditylenchus destructor, the Migratory Endoparasitic Phytonematode.</title>
        <authorList>
            <person name="Zhang H."/>
            <person name="Lin R."/>
            <person name="Xie B."/>
        </authorList>
    </citation>
    <scope>NUCLEOTIDE SEQUENCE</scope>
    <source>
        <strain evidence="15">BazhouSP</strain>
    </source>
</reference>
<feature type="region of interest" description="Disordered" evidence="12">
    <location>
        <begin position="130"/>
        <end position="162"/>
    </location>
</feature>
<dbReference type="Pfam" id="PF00104">
    <property type="entry name" value="Hormone_recep"/>
    <property type="match status" value="1"/>
</dbReference>
<keyword evidence="6 11" id="KW-0805">Transcription regulation</keyword>
<comment type="caution">
    <text evidence="15">The sequence shown here is derived from an EMBL/GenBank/DDBJ whole genome shotgun (WGS) entry which is preliminary data.</text>
</comment>
<dbReference type="Pfam" id="PF00105">
    <property type="entry name" value="zf-C4"/>
    <property type="match status" value="1"/>
</dbReference>
<accession>A0AAD4MJ50</accession>
<evidence type="ECO:0000256" key="4">
    <source>
        <dbReference type="ARBA" id="ARBA00022771"/>
    </source>
</evidence>
<dbReference type="Gene3D" id="1.10.565.10">
    <property type="entry name" value="Retinoid X Receptor"/>
    <property type="match status" value="1"/>
</dbReference>
<comment type="similarity">
    <text evidence="2 11">Belongs to the nuclear hormone receptor family.</text>
</comment>
<dbReference type="Proteomes" id="UP001201812">
    <property type="component" value="Unassembled WGS sequence"/>
</dbReference>
<dbReference type="InterPro" id="IPR035500">
    <property type="entry name" value="NHR-like_dom_sf"/>
</dbReference>
<feature type="domain" description="Nuclear receptor" evidence="13">
    <location>
        <begin position="26"/>
        <end position="103"/>
    </location>
</feature>
<dbReference type="CDD" id="cd06960">
    <property type="entry name" value="NR_DBD_HNF4A"/>
    <property type="match status" value="1"/>
</dbReference>
<keyword evidence="8 11" id="KW-0804">Transcription</keyword>
<comment type="subcellular location">
    <subcellularLocation>
        <location evidence="1 11">Nucleus</location>
    </subcellularLocation>
</comment>
<protein>
    <submittedName>
        <fullName evidence="15">Ligand-binding domain of nuclear hormone receptor domain-containing protein</fullName>
    </submittedName>
</protein>
<dbReference type="SUPFAM" id="SSF57716">
    <property type="entry name" value="Glucocorticoid receptor-like (DNA-binding domain)"/>
    <property type="match status" value="1"/>
</dbReference>
<evidence type="ECO:0000256" key="3">
    <source>
        <dbReference type="ARBA" id="ARBA00022723"/>
    </source>
</evidence>
<feature type="compositionally biased region" description="Basic and acidic residues" evidence="12">
    <location>
        <begin position="149"/>
        <end position="162"/>
    </location>
</feature>
<dbReference type="GO" id="GO:0003700">
    <property type="term" value="F:DNA-binding transcription factor activity"/>
    <property type="evidence" value="ECO:0007669"/>
    <property type="project" value="InterPro"/>
</dbReference>
<dbReference type="PANTHER" id="PTHR46011">
    <property type="entry name" value="NUCLEAR HORMONE RECEPTOR FAMILY MEMBER NHR-86-RELATED"/>
    <property type="match status" value="1"/>
</dbReference>
<dbReference type="InterPro" id="IPR049636">
    <property type="entry name" value="HNF4-like_DBD"/>
</dbReference>
<dbReference type="InterPro" id="IPR001628">
    <property type="entry name" value="Znf_hrmn_rcpt"/>
</dbReference>
<evidence type="ECO:0000256" key="1">
    <source>
        <dbReference type="ARBA" id="ARBA00004123"/>
    </source>
</evidence>
<dbReference type="GO" id="GO:0008270">
    <property type="term" value="F:zinc ion binding"/>
    <property type="evidence" value="ECO:0007669"/>
    <property type="project" value="UniProtKB-KW"/>
</dbReference>
<keyword evidence="9 11" id="KW-0675">Receptor</keyword>
<dbReference type="InterPro" id="IPR000536">
    <property type="entry name" value="Nucl_hrmn_rcpt_lig-bd"/>
</dbReference>
<keyword evidence="7 11" id="KW-0238">DNA-binding</keyword>
<keyword evidence="5 11" id="KW-0862">Zinc</keyword>
<evidence type="ECO:0000259" key="14">
    <source>
        <dbReference type="PROSITE" id="PS51843"/>
    </source>
</evidence>
<sequence>MSSYMQHSGVINDLSSPQDRSPNDKNQICLVCSAETDDLGWHFGQFTCRACAAFFRRTLILKLRYTCKRDQKCKIEKGNRNMCRSCRFTKCLGRGMVIPGLKYKYGRYTNSKQWSSSSLSNGQCIIQPQSKTSNGKITAQDNTNQSQDPIRESTLDPTEQKPKEMKYLSRMLEGYQNFVSLREASYKLFQESLPIQENDISQSNFAASKTFGFKVEASLVMDTVENYFTPFKSLSSEDKNRLFDSYYCVFSNTERAFRTYKSFAAGDDRLFMQDGGCAKLSQFEKFYEKSCSYVTGYPMDVARTFKPAMDYLLNVVVAEMRKLEITEVELMVLLGMFLWKDSDDGVTSQGNEIVREAKNNILADFHNYYHTSLGLFASEITVKTANLLLLVPKIEKSVKMMKEAFDIAKLFNLMQLDSCCRKIDTIRV</sequence>
<evidence type="ECO:0000313" key="15">
    <source>
        <dbReference type="EMBL" id="KAI1695977.1"/>
    </source>
</evidence>
<keyword evidence="3 11" id="KW-0479">Metal-binding</keyword>
<dbReference type="PRINTS" id="PR00047">
    <property type="entry name" value="STROIDFINGER"/>
</dbReference>
<evidence type="ECO:0000256" key="5">
    <source>
        <dbReference type="ARBA" id="ARBA00022833"/>
    </source>
</evidence>
<keyword evidence="10 11" id="KW-0539">Nucleus</keyword>
<evidence type="ECO:0000256" key="7">
    <source>
        <dbReference type="ARBA" id="ARBA00023125"/>
    </source>
</evidence>
<keyword evidence="16" id="KW-1185">Reference proteome</keyword>
<dbReference type="PROSITE" id="PS51030">
    <property type="entry name" value="NUCLEAR_REC_DBD_2"/>
    <property type="match status" value="1"/>
</dbReference>
<evidence type="ECO:0000256" key="8">
    <source>
        <dbReference type="ARBA" id="ARBA00023163"/>
    </source>
</evidence>
<evidence type="ECO:0000256" key="11">
    <source>
        <dbReference type="RuleBase" id="RU004334"/>
    </source>
</evidence>
<dbReference type="InterPro" id="IPR013088">
    <property type="entry name" value="Znf_NHR/GATA"/>
</dbReference>
<evidence type="ECO:0000256" key="12">
    <source>
        <dbReference type="SAM" id="MobiDB-lite"/>
    </source>
</evidence>
<dbReference type="SUPFAM" id="SSF48508">
    <property type="entry name" value="Nuclear receptor ligand-binding domain"/>
    <property type="match status" value="1"/>
</dbReference>
<dbReference type="SMART" id="SM00399">
    <property type="entry name" value="ZnF_C4"/>
    <property type="match status" value="1"/>
</dbReference>
<feature type="compositionally biased region" description="Polar residues" evidence="12">
    <location>
        <begin position="130"/>
        <end position="148"/>
    </location>
</feature>
<name>A0AAD4MJ50_9BILA</name>
<proteinExistence type="inferred from homology"/>
<gene>
    <name evidence="15" type="ORF">DdX_19297</name>
</gene>
<dbReference type="AlphaFoldDB" id="A0AAD4MJ50"/>
<evidence type="ECO:0000256" key="6">
    <source>
        <dbReference type="ARBA" id="ARBA00023015"/>
    </source>
</evidence>
<evidence type="ECO:0000313" key="16">
    <source>
        <dbReference type="Proteomes" id="UP001201812"/>
    </source>
</evidence>
<dbReference type="Gene3D" id="3.30.50.10">
    <property type="entry name" value="Erythroid Transcription Factor GATA-1, subunit A"/>
    <property type="match status" value="1"/>
</dbReference>
<dbReference type="EMBL" id="JAKKPZ010000359">
    <property type="protein sequence ID" value="KAI1695977.1"/>
    <property type="molecule type" value="Genomic_DNA"/>
</dbReference>
<dbReference type="PANTHER" id="PTHR46011:SF6">
    <property type="entry name" value="HIGH ZINC ACTIVATED NUCLEAR RECEPTOR PROTEIN"/>
    <property type="match status" value="1"/>
</dbReference>
<feature type="region of interest" description="Disordered" evidence="12">
    <location>
        <begin position="1"/>
        <end position="23"/>
    </location>
</feature>
<feature type="domain" description="NR LBD" evidence="14">
    <location>
        <begin position="177"/>
        <end position="427"/>
    </location>
</feature>
<dbReference type="GO" id="GO:0000978">
    <property type="term" value="F:RNA polymerase II cis-regulatory region sequence-specific DNA binding"/>
    <property type="evidence" value="ECO:0007669"/>
    <property type="project" value="InterPro"/>
</dbReference>
<dbReference type="SMART" id="SM00430">
    <property type="entry name" value="HOLI"/>
    <property type="match status" value="1"/>
</dbReference>
<feature type="compositionally biased region" description="Polar residues" evidence="12">
    <location>
        <begin position="13"/>
        <end position="23"/>
    </location>
</feature>
<organism evidence="15 16">
    <name type="scientific">Ditylenchus destructor</name>
    <dbReference type="NCBI Taxonomy" id="166010"/>
    <lineage>
        <taxon>Eukaryota</taxon>
        <taxon>Metazoa</taxon>
        <taxon>Ecdysozoa</taxon>
        <taxon>Nematoda</taxon>
        <taxon>Chromadorea</taxon>
        <taxon>Rhabditida</taxon>
        <taxon>Tylenchina</taxon>
        <taxon>Tylenchomorpha</taxon>
        <taxon>Sphaerularioidea</taxon>
        <taxon>Anguinidae</taxon>
        <taxon>Anguininae</taxon>
        <taxon>Ditylenchus</taxon>
    </lineage>
</organism>
<dbReference type="PROSITE" id="PS51843">
    <property type="entry name" value="NR_LBD"/>
    <property type="match status" value="1"/>
</dbReference>
<dbReference type="PROSITE" id="PS00031">
    <property type="entry name" value="NUCLEAR_REC_DBD_1"/>
    <property type="match status" value="1"/>
</dbReference>
<dbReference type="GO" id="GO:0005634">
    <property type="term" value="C:nucleus"/>
    <property type="evidence" value="ECO:0007669"/>
    <property type="project" value="UniProtKB-SubCell"/>
</dbReference>
<evidence type="ECO:0000256" key="9">
    <source>
        <dbReference type="ARBA" id="ARBA00023170"/>
    </source>
</evidence>
<evidence type="ECO:0000259" key="13">
    <source>
        <dbReference type="PROSITE" id="PS51030"/>
    </source>
</evidence>
<keyword evidence="4 11" id="KW-0863">Zinc-finger</keyword>
<evidence type="ECO:0000256" key="10">
    <source>
        <dbReference type="ARBA" id="ARBA00023242"/>
    </source>
</evidence>